<evidence type="ECO:0000256" key="3">
    <source>
        <dbReference type="ARBA" id="ARBA00022603"/>
    </source>
</evidence>
<dbReference type="AlphaFoldDB" id="A0A831XFR2"/>
<feature type="domain" description="CheR-type methyltransferase" evidence="6">
    <location>
        <begin position="21"/>
        <end position="293"/>
    </location>
</feature>
<dbReference type="SUPFAM" id="SSF47757">
    <property type="entry name" value="Chemotaxis receptor methyltransferase CheR, N-terminal domain"/>
    <property type="match status" value="1"/>
</dbReference>
<evidence type="ECO:0000256" key="4">
    <source>
        <dbReference type="ARBA" id="ARBA00022679"/>
    </source>
</evidence>
<evidence type="ECO:0000259" key="6">
    <source>
        <dbReference type="PROSITE" id="PS50123"/>
    </source>
</evidence>
<dbReference type="PANTHER" id="PTHR24422">
    <property type="entry name" value="CHEMOTAXIS PROTEIN METHYLTRANSFERASE"/>
    <property type="match status" value="1"/>
</dbReference>
<dbReference type="PROSITE" id="PS50123">
    <property type="entry name" value="CHER"/>
    <property type="match status" value="1"/>
</dbReference>
<accession>A0A831XFR2</accession>
<keyword evidence="5" id="KW-0949">S-adenosyl-L-methionine</keyword>
<organism evidence="7">
    <name type="scientific">Geobacter metallireducens</name>
    <dbReference type="NCBI Taxonomy" id="28232"/>
    <lineage>
        <taxon>Bacteria</taxon>
        <taxon>Pseudomonadati</taxon>
        <taxon>Thermodesulfobacteriota</taxon>
        <taxon>Desulfuromonadia</taxon>
        <taxon>Geobacterales</taxon>
        <taxon>Geobacteraceae</taxon>
        <taxon>Geobacter</taxon>
    </lineage>
</organism>
<evidence type="ECO:0000256" key="1">
    <source>
        <dbReference type="ARBA" id="ARBA00001541"/>
    </source>
</evidence>
<dbReference type="InterPro" id="IPR022642">
    <property type="entry name" value="CheR_C"/>
</dbReference>
<dbReference type="Pfam" id="PF03705">
    <property type="entry name" value="CheR_N"/>
    <property type="match status" value="1"/>
</dbReference>
<comment type="caution">
    <text evidence="7">The sequence shown here is derived from an EMBL/GenBank/DDBJ whole genome shotgun (WGS) entry which is preliminary data.</text>
</comment>
<dbReference type="PRINTS" id="PR00996">
    <property type="entry name" value="CHERMTFRASE"/>
</dbReference>
<dbReference type="InterPro" id="IPR022641">
    <property type="entry name" value="CheR_N"/>
</dbReference>
<dbReference type="InterPro" id="IPR000780">
    <property type="entry name" value="CheR_MeTrfase"/>
</dbReference>
<protein>
    <recommendedName>
        <fullName evidence="2">protein-glutamate O-methyltransferase</fullName>
        <ecNumber evidence="2">2.1.1.80</ecNumber>
    </recommendedName>
</protein>
<dbReference type="InterPro" id="IPR036804">
    <property type="entry name" value="CheR_N_sf"/>
</dbReference>
<gene>
    <name evidence="7" type="ORF">ENQ87_14595</name>
</gene>
<evidence type="ECO:0000313" key="7">
    <source>
        <dbReference type="EMBL" id="HEN43569.1"/>
    </source>
</evidence>
<dbReference type="SMART" id="SM00138">
    <property type="entry name" value="MeTrc"/>
    <property type="match status" value="1"/>
</dbReference>
<keyword evidence="3" id="KW-0489">Methyltransferase</keyword>
<dbReference type="InterPro" id="IPR026024">
    <property type="entry name" value="Chemotaxis_MeTrfase_CheR"/>
</dbReference>
<dbReference type="GO" id="GO:0032259">
    <property type="term" value="P:methylation"/>
    <property type="evidence" value="ECO:0007669"/>
    <property type="project" value="UniProtKB-KW"/>
</dbReference>
<sequence>MSSHATATARQELHCGEPTARELREFRFTDGDFARVRELIYRTAGISLSQVKRDLVYGRLARRLRVRGLTSFGDYLAILEGGDSEEQEAFVNALTTNLTSFFREPHHFPILAEHLKGLGGRRPLSIWCCAASTGEEPYSIAMTVVELFNTFTPPVRILATDIDTSVLERGRRGIYTMDRIERLTPEQRKRFFLRGDGSNAGLVRVRPELQRLVTFRRLNLLDAYWPMGGRFDAIFCRNVMIYFDKETQYAILKRFVPLLLPDGLLFAGHSESFHHAADLFRIRGKTVYSAREDAPLSATVRRSNASG</sequence>
<dbReference type="PANTHER" id="PTHR24422:SF19">
    <property type="entry name" value="CHEMOTAXIS PROTEIN METHYLTRANSFERASE"/>
    <property type="match status" value="1"/>
</dbReference>
<name>A0A831XFR2_GEOME</name>
<dbReference type="EC" id="2.1.1.80" evidence="2"/>
<dbReference type="SUPFAM" id="SSF53335">
    <property type="entry name" value="S-adenosyl-L-methionine-dependent methyltransferases"/>
    <property type="match status" value="1"/>
</dbReference>
<evidence type="ECO:0000256" key="5">
    <source>
        <dbReference type="ARBA" id="ARBA00022691"/>
    </source>
</evidence>
<keyword evidence="4" id="KW-0808">Transferase</keyword>
<reference evidence="7" key="1">
    <citation type="journal article" date="2020" name="mSystems">
        <title>Genome- and Community-Level Interaction Insights into Carbon Utilization and Element Cycling Functions of Hydrothermarchaeota in Hydrothermal Sediment.</title>
        <authorList>
            <person name="Zhou Z."/>
            <person name="Liu Y."/>
            <person name="Xu W."/>
            <person name="Pan J."/>
            <person name="Luo Z.H."/>
            <person name="Li M."/>
        </authorList>
    </citation>
    <scope>NUCLEOTIDE SEQUENCE [LARGE SCALE GENOMIC DNA]</scope>
    <source>
        <strain evidence="7">SpSt-349</strain>
    </source>
</reference>
<dbReference type="InterPro" id="IPR050903">
    <property type="entry name" value="Bact_Chemotaxis_MeTrfase"/>
</dbReference>
<evidence type="ECO:0000256" key="2">
    <source>
        <dbReference type="ARBA" id="ARBA00012534"/>
    </source>
</evidence>
<proteinExistence type="predicted"/>
<dbReference type="GO" id="GO:0008983">
    <property type="term" value="F:protein-glutamate O-methyltransferase activity"/>
    <property type="evidence" value="ECO:0007669"/>
    <property type="project" value="UniProtKB-EC"/>
</dbReference>
<dbReference type="Gene3D" id="1.10.155.10">
    <property type="entry name" value="Chemotaxis receptor methyltransferase CheR, N-terminal domain"/>
    <property type="match status" value="1"/>
</dbReference>
<dbReference type="Gene3D" id="3.40.50.150">
    <property type="entry name" value="Vaccinia Virus protein VP39"/>
    <property type="match status" value="1"/>
</dbReference>
<dbReference type="PIRSF" id="PIRSF000410">
    <property type="entry name" value="CheR"/>
    <property type="match status" value="1"/>
</dbReference>
<dbReference type="EMBL" id="DSOV01000068">
    <property type="protein sequence ID" value="HEN43569.1"/>
    <property type="molecule type" value="Genomic_DNA"/>
</dbReference>
<dbReference type="Pfam" id="PF01739">
    <property type="entry name" value="CheR"/>
    <property type="match status" value="1"/>
</dbReference>
<dbReference type="InterPro" id="IPR029063">
    <property type="entry name" value="SAM-dependent_MTases_sf"/>
</dbReference>
<comment type="catalytic activity">
    <reaction evidence="1">
        <text>L-glutamyl-[protein] + S-adenosyl-L-methionine = [protein]-L-glutamate 5-O-methyl ester + S-adenosyl-L-homocysteine</text>
        <dbReference type="Rhea" id="RHEA:24452"/>
        <dbReference type="Rhea" id="RHEA-COMP:10208"/>
        <dbReference type="Rhea" id="RHEA-COMP:10311"/>
        <dbReference type="ChEBI" id="CHEBI:29973"/>
        <dbReference type="ChEBI" id="CHEBI:57856"/>
        <dbReference type="ChEBI" id="CHEBI:59789"/>
        <dbReference type="ChEBI" id="CHEBI:82795"/>
        <dbReference type="EC" id="2.1.1.80"/>
    </reaction>
</comment>